<dbReference type="GO" id="GO:0006078">
    <property type="term" value="P:(1-&gt;6)-beta-D-glucan biosynthetic process"/>
    <property type="evidence" value="ECO:0007669"/>
    <property type="project" value="InterPro"/>
</dbReference>
<dbReference type="KEGG" id="more:E1B28_006503"/>
<feature type="domain" description="Yeast cell wall synthesis Kre9/Knh1-like N-terminal" evidence="4">
    <location>
        <begin position="30"/>
        <end position="128"/>
    </location>
</feature>
<feature type="chain" id="PRO_5040279791" description="Yeast cell wall synthesis Kre9/Knh1-like N-terminal domain-containing protein" evidence="3">
    <location>
        <begin position="25"/>
        <end position="254"/>
    </location>
</feature>
<dbReference type="InterPro" id="IPR045328">
    <property type="entry name" value="Kre9/Knh1"/>
</dbReference>
<dbReference type="GO" id="GO:0042546">
    <property type="term" value="P:cell wall biogenesis"/>
    <property type="evidence" value="ECO:0007669"/>
    <property type="project" value="InterPro"/>
</dbReference>
<dbReference type="Proteomes" id="UP001049176">
    <property type="component" value="Chromosome 3"/>
</dbReference>
<evidence type="ECO:0000313" key="5">
    <source>
        <dbReference type="EMBL" id="KAG7095803.1"/>
    </source>
</evidence>
<evidence type="ECO:0000256" key="3">
    <source>
        <dbReference type="SAM" id="SignalP"/>
    </source>
</evidence>
<accession>A0A9P7S8L5</accession>
<evidence type="ECO:0000256" key="2">
    <source>
        <dbReference type="SAM" id="MobiDB-lite"/>
    </source>
</evidence>
<feature type="region of interest" description="Disordered" evidence="2">
    <location>
        <begin position="179"/>
        <end position="228"/>
    </location>
</feature>
<name>A0A9P7S8L5_9AGAR</name>
<dbReference type="GeneID" id="66075579"/>
<dbReference type="OrthoDB" id="2432613at2759"/>
<dbReference type="RefSeq" id="XP_043012273.1">
    <property type="nucleotide sequence ID" value="XM_043151180.1"/>
</dbReference>
<dbReference type="AlphaFoldDB" id="A0A9P7S8L5"/>
<keyword evidence="1 3" id="KW-0732">Signal</keyword>
<gene>
    <name evidence="5" type="ORF">E1B28_006503</name>
</gene>
<sequence>MHLSFLALALALLVALEAIVSVQASLYVIKPRQGDTCHGGEECIVEWLDDGTRPLLSSIGVTTIGLYTGTQQLVQNIPAVDVSEVQSFKFTPTPEAGPDSDTYYIAFSSTIFKQNGTSYLSFTPSFKLDRMTGSFSAPLDSATSPLEIPSSLTASTEAQTSSLSTVTVGTLSTSLLPLDTSTEAGSATTSRFSTMTKSPATPTLPSQSHSAGSGTNTTTGNLRPSQSSNGAFADTRQLVSLLVTLSVLSLCFLL</sequence>
<dbReference type="InterPro" id="IPR018466">
    <property type="entry name" value="Kre9/Knh1-like_N"/>
</dbReference>
<evidence type="ECO:0000313" key="6">
    <source>
        <dbReference type="Proteomes" id="UP001049176"/>
    </source>
</evidence>
<dbReference type="PANTHER" id="PTHR28154:SF1">
    <property type="entry name" value="CELL WALL SYNTHESIS PROTEIN KNH1-RELATED"/>
    <property type="match status" value="1"/>
</dbReference>
<dbReference type="EMBL" id="CM032183">
    <property type="protein sequence ID" value="KAG7095803.1"/>
    <property type="molecule type" value="Genomic_DNA"/>
</dbReference>
<feature type="signal peptide" evidence="3">
    <location>
        <begin position="1"/>
        <end position="24"/>
    </location>
</feature>
<comment type="caution">
    <text evidence="5">The sequence shown here is derived from an EMBL/GenBank/DDBJ whole genome shotgun (WGS) entry which is preliminary data.</text>
</comment>
<reference evidence="5" key="1">
    <citation type="journal article" date="2021" name="Genome Biol. Evol.">
        <title>The assembled and annotated genome of the fairy-ring fungus Marasmius oreades.</title>
        <authorList>
            <person name="Hiltunen M."/>
            <person name="Ament-Velasquez S.L."/>
            <person name="Johannesson H."/>
        </authorList>
    </citation>
    <scope>NUCLEOTIDE SEQUENCE</scope>
    <source>
        <strain evidence="5">03SP1</strain>
    </source>
</reference>
<dbReference type="Pfam" id="PF10342">
    <property type="entry name" value="Kre9_KNH"/>
    <property type="match status" value="1"/>
</dbReference>
<organism evidence="5 6">
    <name type="scientific">Marasmius oreades</name>
    <name type="common">fairy-ring Marasmius</name>
    <dbReference type="NCBI Taxonomy" id="181124"/>
    <lineage>
        <taxon>Eukaryota</taxon>
        <taxon>Fungi</taxon>
        <taxon>Dikarya</taxon>
        <taxon>Basidiomycota</taxon>
        <taxon>Agaricomycotina</taxon>
        <taxon>Agaricomycetes</taxon>
        <taxon>Agaricomycetidae</taxon>
        <taxon>Agaricales</taxon>
        <taxon>Marasmiineae</taxon>
        <taxon>Marasmiaceae</taxon>
        <taxon>Marasmius</taxon>
    </lineage>
</organism>
<feature type="compositionally biased region" description="Polar residues" evidence="2">
    <location>
        <begin position="183"/>
        <end position="213"/>
    </location>
</feature>
<keyword evidence="6" id="KW-1185">Reference proteome</keyword>
<proteinExistence type="predicted"/>
<dbReference type="PANTHER" id="PTHR28154">
    <property type="entry name" value="CELL WALL SYNTHESIS PROTEIN KNH1-RELATED"/>
    <property type="match status" value="1"/>
</dbReference>
<evidence type="ECO:0000256" key="1">
    <source>
        <dbReference type="ARBA" id="ARBA00022729"/>
    </source>
</evidence>
<protein>
    <recommendedName>
        <fullName evidence="4">Yeast cell wall synthesis Kre9/Knh1-like N-terminal domain-containing protein</fullName>
    </recommendedName>
</protein>
<evidence type="ECO:0000259" key="4">
    <source>
        <dbReference type="Pfam" id="PF10342"/>
    </source>
</evidence>